<organism evidence="1 2">
    <name type="scientific">Thermocatellispora tengchongensis</name>
    <dbReference type="NCBI Taxonomy" id="1073253"/>
    <lineage>
        <taxon>Bacteria</taxon>
        <taxon>Bacillati</taxon>
        <taxon>Actinomycetota</taxon>
        <taxon>Actinomycetes</taxon>
        <taxon>Streptosporangiales</taxon>
        <taxon>Streptosporangiaceae</taxon>
        <taxon>Thermocatellispora</taxon>
    </lineage>
</organism>
<accession>A0A840P996</accession>
<evidence type="ECO:0000313" key="2">
    <source>
        <dbReference type="Proteomes" id="UP000578449"/>
    </source>
</evidence>
<dbReference type="Proteomes" id="UP000578449">
    <property type="component" value="Unassembled WGS sequence"/>
</dbReference>
<reference evidence="1 2" key="1">
    <citation type="submission" date="2020-08" db="EMBL/GenBank/DDBJ databases">
        <title>Genomic Encyclopedia of Type Strains, Phase IV (KMG-IV): sequencing the most valuable type-strain genomes for metagenomic binning, comparative biology and taxonomic classification.</title>
        <authorList>
            <person name="Goeker M."/>
        </authorList>
    </citation>
    <scope>NUCLEOTIDE SEQUENCE [LARGE SCALE GENOMIC DNA]</scope>
    <source>
        <strain evidence="1 2">DSM 45615</strain>
    </source>
</reference>
<proteinExistence type="predicted"/>
<dbReference type="AlphaFoldDB" id="A0A840P996"/>
<dbReference type="EMBL" id="JACHGN010000013">
    <property type="protein sequence ID" value="MBB5136238.1"/>
    <property type="molecule type" value="Genomic_DNA"/>
</dbReference>
<name>A0A840P996_9ACTN</name>
<keyword evidence="2" id="KW-1185">Reference proteome</keyword>
<comment type="caution">
    <text evidence="1">The sequence shown here is derived from an EMBL/GenBank/DDBJ whole genome shotgun (WGS) entry which is preliminary data.</text>
</comment>
<gene>
    <name evidence="1" type="ORF">HNP84_005982</name>
</gene>
<evidence type="ECO:0000313" key="1">
    <source>
        <dbReference type="EMBL" id="MBB5136238.1"/>
    </source>
</evidence>
<protein>
    <submittedName>
        <fullName evidence="1">Uncharacterized protein</fullName>
    </submittedName>
</protein>
<sequence>MVGLPDRLDSADDSLPAWIERHLDLAVRGVRSLEVTAKISRHPQRFATWIADGLGHDGLDLL</sequence>
<dbReference type="RefSeq" id="WP_185053139.1">
    <property type="nucleotide sequence ID" value="NZ_BAABIX010000036.1"/>
</dbReference>